<sequence length="81" mass="8890">MDTPNPLQDLVIELLTTSPRYDAPAEQHVAYLRRKAARLAAFAQACGPQAPLATELAERARIRAEQLTAQHHLTDTEGSDP</sequence>
<proteinExistence type="predicted"/>
<accession>A0A3E0GTE0</accession>
<evidence type="ECO:0000313" key="1">
    <source>
        <dbReference type="EMBL" id="REH25994.1"/>
    </source>
</evidence>
<comment type="caution">
    <text evidence="1">The sequence shown here is derived from an EMBL/GenBank/DDBJ whole genome shotgun (WGS) entry which is preliminary data.</text>
</comment>
<evidence type="ECO:0000313" key="2">
    <source>
        <dbReference type="Proteomes" id="UP000256269"/>
    </source>
</evidence>
<name>A0A3E0GTE0_9PSEU</name>
<protein>
    <submittedName>
        <fullName evidence="1">Uncharacterized protein</fullName>
    </submittedName>
</protein>
<dbReference type="EMBL" id="QUNO01000035">
    <property type="protein sequence ID" value="REH25994.1"/>
    <property type="molecule type" value="Genomic_DNA"/>
</dbReference>
<organism evidence="1 2">
    <name type="scientific">Kutzneria buriramensis</name>
    <dbReference type="NCBI Taxonomy" id="1045776"/>
    <lineage>
        <taxon>Bacteria</taxon>
        <taxon>Bacillati</taxon>
        <taxon>Actinomycetota</taxon>
        <taxon>Actinomycetes</taxon>
        <taxon>Pseudonocardiales</taxon>
        <taxon>Pseudonocardiaceae</taxon>
        <taxon>Kutzneria</taxon>
    </lineage>
</organism>
<reference evidence="1 2" key="1">
    <citation type="submission" date="2018-08" db="EMBL/GenBank/DDBJ databases">
        <title>Genomic Encyclopedia of Archaeal and Bacterial Type Strains, Phase II (KMG-II): from individual species to whole genera.</title>
        <authorList>
            <person name="Goeker M."/>
        </authorList>
    </citation>
    <scope>NUCLEOTIDE SEQUENCE [LARGE SCALE GENOMIC DNA]</scope>
    <source>
        <strain evidence="1 2">DSM 45791</strain>
    </source>
</reference>
<dbReference type="Proteomes" id="UP000256269">
    <property type="component" value="Unassembled WGS sequence"/>
</dbReference>
<keyword evidence="2" id="KW-1185">Reference proteome</keyword>
<dbReference type="RefSeq" id="WP_116182083.1">
    <property type="nucleotide sequence ID" value="NZ_CP144375.1"/>
</dbReference>
<dbReference type="AlphaFoldDB" id="A0A3E0GTE0"/>
<gene>
    <name evidence="1" type="ORF">BCF44_13533</name>
</gene>